<gene>
    <name evidence="1" type="ORF">QVN81_00310</name>
    <name evidence="2" type="ORF">QVN84_00305</name>
</gene>
<dbReference type="AlphaFoldDB" id="A0AAW7JFQ3"/>
<name>A0AAW7JFQ3_9BACT</name>
<sequence length="390" mass="45580">MSSIEIKKVESRYDLKKFIEFHYDLYEGNPYDVPNLYSDDVNTLRKDKNAAFDFCEAEYYMAFKDGRMVGRVAAIINHRANEKWKQKRVRFGWIDFIDDLEVSGALLKAVEDYGRKKGMTEVVGPLGFTDLDPEGMLTWGFDQLGTMPTIYNYEYYPQHMETLGGFEVDNKYVEYKLYVPDTVPEKYVKIAQMIEKRYNLHIKKLTRADIFKKGYGRKIFRLINETYKDLYGFSELTERQIDQYVEMYLPLADLSLITLVEDWNAGKKLVGVGITIPSLSKALQQCKRGRMLPMGWWHLLRAVKYHKTNIVDLLLMGVLPEYRSKGANALMFADLIPRYQEYGFEWGESQVEMETNGGVQSQWDALNPVMHKRRKCYVKRISQQEEGSSL</sequence>
<reference evidence="2" key="2">
    <citation type="submission" date="2023-08" db="EMBL/GenBank/DDBJ databases">
        <title>Identification and characterization of horizontal gene transfer across gut microbiota members of farm animals based on homology search.</title>
        <authorList>
            <person name="Schwarzerova J."/>
            <person name="Nykrynova M."/>
            <person name="Jureckova K."/>
            <person name="Cejkova D."/>
            <person name="Rychlik I."/>
        </authorList>
    </citation>
    <scope>NUCLEOTIDE SEQUENCE</scope>
    <source>
        <strain evidence="2">ET15</strain>
        <strain evidence="1">ET37</strain>
    </source>
</reference>
<dbReference type="PANTHER" id="PTHR41368">
    <property type="entry name" value="PROTEIN YGHO"/>
    <property type="match status" value="1"/>
</dbReference>
<dbReference type="PANTHER" id="PTHR41368:SF1">
    <property type="entry name" value="PROTEIN YGHO"/>
    <property type="match status" value="1"/>
</dbReference>
<accession>A0AAW7JFQ3</accession>
<dbReference type="InterPro" id="IPR039968">
    <property type="entry name" value="BcerS-like"/>
</dbReference>
<dbReference type="EMBL" id="JAUEIE010000001">
    <property type="protein sequence ID" value="MDN0021472.1"/>
    <property type="molecule type" value="Genomic_DNA"/>
</dbReference>
<dbReference type="Proteomes" id="UP001168478">
    <property type="component" value="Unassembled WGS sequence"/>
</dbReference>
<dbReference type="Gene3D" id="3.40.630.30">
    <property type="match status" value="1"/>
</dbReference>
<proteinExistence type="predicted"/>
<dbReference type="EMBL" id="JAUEIF010000001">
    <property type="protein sequence ID" value="MDN0023969.1"/>
    <property type="molecule type" value="Genomic_DNA"/>
</dbReference>
<evidence type="ECO:0000313" key="4">
    <source>
        <dbReference type="Proteomes" id="UP001168478"/>
    </source>
</evidence>
<dbReference type="InterPro" id="IPR016181">
    <property type="entry name" value="Acyl_CoA_acyltransferase"/>
</dbReference>
<protein>
    <submittedName>
        <fullName evidence="2">N-acetyltransferase</fullName>
    </submittedName>
</protein>
<evidence type="ECO:0000313" key="2">
    <source>
        <dbReference type="EMBL" id="MDN0023969.1"/>
    </source>
</evidence>
<keyword evidence="3" id="KW-1185">Reference proteome</keyword>
<comment type="caution">
    <text evidence="2">The sequence shown here is derived from an EMBL/GenBank/DDBJ whole genome shotgun (WGS) entry which is preliminary data.</text>
</comment>
<evidence type="ECO:0000313" key="1">
    <source>
        <dbReference type="EMBL" id="MDN0021472.1"/>
    </source>
</evidence>
<dbReference type="Proteomes" id="UP001167831">
    <property type="component" value="Unassembled WGS sequence"/>
</dbReference>
<organism evidence="2 4">
    <name type="scientific">Leyella lascolaii</name>
    <dbReference type="NCBI Taxonomy" id="1776379"/>
    <lineage>
        <taxon>Bacteria</taxon>
        <taxon>Pseudomonadati</taxon>
        <taxon>Bacteroidota</taxon>
        <taxon>Bacteroidia</taxon>
        <taxon>Bacteroidales</taxon>
        <taxon>Prevotellaceae</taxon>
        <taxon>Leyella</taxon>
    </lineage>
</organism>
<dbReference type="RefSeq" id="WP_289824334.1">
    <property type="nucleotide sequence ID" value="NZ_JAUEIE010000001.1"/>
</dbReference>
<dbReference type="SUPFAM" id="SSF55729">
    <property type="entry name" value="Acyl-CoA N-acyltransferases (Nat)"/>
    <property type="match status" value="1"/>
</dbReference>
<reference evidence="2" key="1">
    <citation type="submission" date="2023-06" db="EMBL/GenBank/DDBJ databases">
        <authorList>
            <person name="Zeman M."/>
            <person name="Kubasova T."/>
            <person name="Jahodarova E."/>
            <person name="Nykrynova M."/>
            <person name="Rychlik I."/>
        </authorList>
    </citation>
    <scope>NUCLEOTIDE SEQUENCE</scope>
    <source>
        <strain evidence="2">ET15</strain>
        <strain evidence="1">ET37</strain>
    </source>
</reference>
<evidence type="ECO:0000313" key="3">
    <source>
        <dbReference type="Proteomes" id="UP001167831"/>
    </source>
</evidence>